<dbReference type="PANTHER" id="PTHR12428:SF65">
    <property type="entry name" value="CYTOCHROME C OXIDASE ASSEMBLY PROTEIN COX18, MITOCHONDRIAL"/>
    <property type="match status" value="1"/>
</dbReference>
<evidence type="ECO:0000256" key="6">
    <source>
        <dbReference type="ARBA" id="ARBA00023136"/>
    </source>
</evidence>
<feature type="domain" description="Membrane insertase YidC/Oxa/ALB C-terminal" evidence="14">
    <location>
        <begin position="24"/>
        <end position="204"/>
    </location>
</feature>
<sequence>MREGLMLDTIVGFLIGVTGDNAVLMIISLTAAVRAALLPLAVKQARAVRAREKLAPKLQDLHKRHGRDRERLARELNALYAEAGTSPFAGIGPALAQAPFLFLVYQIATHPTALAGHTLFGAPLGHQVASLVTGFGLFSWPVLVFGVVLVLLAAVAWYTARKIEGPKVLRLLPFASVAVALFTPFAVGLYLLVSTSWTAGERAVLATRPL</sequence>
<comment type="subcellular location">
    <subcellularLocation>
        <location evidence="1 12">Membrane</location>
        <topology evidence="1 12">Multi-pass membrane protein</topology>
    </subcellularLocation>
</comment>
<dbReference type="RefSeq" id="WP_343955142.1">
    <property type="nucleotide sequence ID" value="NZ_BAAAHQ010000056.1"/>
</dbReference>
<protein>
    <recommendedName>
        <fullName evidence="3">Membrane protein insertase YidC</fullName>
    </recommendedName>
    <alternativeName>
        <fullName evidence="11">Foldase YidC</fullName>
    </alternativeName>
    <alternativeName>
        <fullName evidence="10">Membrane integrase YidC</fullName>
    </alternativeName>
    <alternativeName>
        <fullName evidence="9">Membrane protein YidC</fullName>
    </alternativeName>
</protein>
<reference evidence="15 16" key="1">
    <citation type="journal article" date="2019" name="Int. J. Syst. Evol. Microbiol.">
        <title>The Global Catalogue of Microorganisms (GCM) 10K type strain sequencing project: providing services to taxonomists for standard genome sequencing and annotation.</title>
        <authorList>
            <consortium name="The Broad Institute Genomics Platform"/>
            <consortium name="The Broad Institute Genome Sequencing Center for Infectious Disease"/>
            <person name="Wu L."/>
            <person name="Ma J."/>
        </authorList>
    </citation>
    <scope>NUCLEOTIDE SEQUENCE [LARGE SCALE GENOMIC DNA]</scope>
    <source>
        <strain evidence="15 16">JCM 11136</strain>
    </source>
</reference>
<evidence type="ECO:0000256" key="4">
    <source>
        <dbReference type="ARBA" id="ARBA00022692"/>
    </source>
</evidence>
<comment type="caution">
    <text evidence="15">The sequence shown here is derived from an EMBL/GenBank/DDBJ whole genome shotgun (WGS) entry which is preliminary data.</text>
</comment>
<gene>
    <name evidence="15" type="primary">yidC</name>
    <name evidence="15" type="ORF">GCM10009560_75660</name>
</gene>
<evidence type="ECO:0000256" key="8">
    <source>
        <dbReference type="ARBA" id="ARBA00026028"/>
    </source>
</evidence>
<feature type="transmembrane region" description="Helical" evidence="13">
    <location>
        <begin position="171"/>
        <end position="193"/>
    </location>
</feature>
<evidence type="ECO:0000256" key="12">
    <source>
        <dbReference type="RuleBase" id="RU003945"/>
    </source>
</evidence>
<evidence type="ECO:0000256" key="3">
    <source>
        <dbReference type="ARBA" id="ARBA00015325"/>
    </source>
</evidence>
<dbReference type="EMBL" id="BAAAHQ010000056">
    <property type="protein sequence ID" value="GAA0953135.1"/>
    <property type="molecule type" value="Genomic_DNA"/>
</dbReference>
<evidence type="ECO:0000256" key="2">
    <source>
        <dbReference type="ARBA" id="ARBA00010527"/>
    </source>
</evidence>
<organism evidence="15 16">
    <name type="scientific">Nonomuraea longicatena</name>
    <dbReference type="NCBI Taxonomy" id="83682"/>
    <lineage>
        <taxon>Bacteria</taxon>
        <taxon>Bacillati</taxon>
        <taxon>Actinomycetota</taxon>
        <taxon>Actinomycetes</taxon>
        <taxon>Streptosporangiales</taxon>
        <taxon>Streptosporangiaceae</taxon>
        <taxon>Nonomuraea</taxon>
    </lineage>
</organism>
<evidence type="ECO:0000313" key="15">
    <source>
        <dbReference type="EMBL" id="GAA0953135.1"/>
    </source>
</evidence>
<feature type="transmembrane region" description="Helical" evidence="13">
    <location>
        <begin position="100"/>
        <end position="120"/>
    </location>
</feature>
<evidence type="ECO:0000313" key="16">
    <source>
        <dbReference type="Proteomes" id="UP001501578"/>
    </source>
</evidence>
<keyword evidence="16" id="KW-1185">Reference proteome</keyword>
<dbReference type="InterPro" id="IPR001708">
    <property type="entry name" value="YidC/ALB3/OXA1/COX18"/>
</dbReference>
<comment type="subunit">
    <text evidence="8">Interacts with the Sec translocase complex via SecD. Specifically interacts with transmembrane segments of nascent integral membrane proteins during membrane integration.</text>
</comment>
<feature type="transmembrane region" description="Helical" evidence="13">
    <location>
        <begin position="140"/>
        <end position="159"/>
    </location>
</feature>
<evidence type="ECO:0000259" key="14">
    <source>
        <dbReference type="Pfam" id="PF02096"/>
    </source>
</evidence>
<evidence type="ECO:0000256" key="10">
    <source>
        <dbReference type="ARBA" id="ARBA00033245"/>
    </source>
</evidence>
<name>A0ABN1R7S6_9ACTN</name>
<evidence type="ECO:0000256" key="1">
    <source>
        <dbReference type="ARBA" id="ARBA00004141"/>
    </source>
</evidence>
<dbReference type="PANTHER" id="PTHR12428">
    <property type="entry name" value="OXA1"/>
    <property type="match status" value="1"/>
</dbReference>
<keyword evidence="4 12" id="KW-0812">Transmembrane</keyword>
<dbReference type="NCBIfam" id="TIGR03592">
    <property type="entry name" value="yidC_oxa1_cterm"/>
    <property type="match status" value="1"/>
</dbReference>
<evidence type="ECO:0000256" key="5">
    <source>
        <dbReference type="ARBA" id="ARBA00022989"/>
    </source>
</evidence>
<evidence type="ECO:0000256" key="11">
    <source>
        <dbReference type="ARBA" id="ARBA00033342"/>
    </source>
</evidence>
<evidence type="ECO:0000256" key="9">
    <source>
        <dbReference type="ARBA" id="ARBA00031538"/>
    </source>
</evidence>
<proteinExistence type="inferred from homology"/>
<comment type="similarity">
    <text evidence="2">Belongs to the OXA1/ALB3/YidC family. Type 1 subfamily.</text>
</comment>
<accession>A0ABN1R7S6</accession>
<comment type="function">
    <text evidence="7">Required for the insertion and/or proper folding and/or complex formation of integral membrane proteins into the membrane. Involved in integration of membrane proteins that insert both dependently and independently of the Sec translocase complex, as well as at least some lipoproteins. Aids folding of multispanning membrane proteins.</text>
</comment>
<dbReference type="Proteomes" id="UP001501578">
    <property type="component" value="Unassembled WGS sequence"/>
</dbReference>
<keyword evidence="5 13" id="KW-1133">Transmembrane helix</keyword>
<dbReference type="InterPro" id="IPR028055">
    <property type="entry name" value="YidC/Oxa/ALB_C"/>
</dbReference>
<keyword evidence="6 13" id="KW-0472">Membrane</keyword>
<evidence type="ECO:0000256" key="13">
    <source>
        <dbReference type="SAM" id="Phobius"/>
    </source>
</evidence>
<dbReference type="Pfam" id="PF02096">
    <property type="entry name" value="60KD_IMP"/>
    <property type="match status" value="1"/>
</dbReference>
<evidence type="ECO:0000256" key="7">
    <source>
        <dbReference type="ARBA" id="ARBA00025034"/>
    </source>
</evidence>